<keyword evidence="3" id="KW-1185">Reference proteome</keyword>
<feature type="region of interest" description="Disordered" evidence="1">
    <location>
        <begin position="43"/>
        <end position="66"/>
    </location>
</feature>
<feature type="region of interest" description="Disordered" evidence="1">
    <location>
        <begin position="1"/>
        <end position="29"/>
    </location>
</feature>
<evidence type="ECO:0000313" key="3">
    <source>
        <dbReference type="Proteomes" id="UP001063166"/>
    </source>
</evidence>
<reference evidence="2" key="1">
    <citation type="submission" date="2022-07" db="EMBL/GenBank/DDBJ databases">
        <title>The genome of Lyophyllum shimeji provides insight into the initial evolution of ectomycorrhizal fungal genome.</title>
        <authorList>
            <person name="Kobayashi Y."/>
            <person name="Shibata T."/>
            <person name="Hirakawa H."/>
            <person name="Shigenobu S."/>
            <person name="Nishiyama T."/>
            <person name="Yamada A."/>
            <person name="Hasebe M."/>
            <person name="Kawaguchi M."/>
        </authorList>
    </citation>
    <scope>NUCLEOTIDE SEQUENCE</scope>
    <source>
        <strain evidence="2">AT787</strain>
    </source>
</reference>
<evidence type="ECO:0000313" key="2">
    <source>
        <dbReference type="EMBL" id="GLB41083.1"/>
    </source>
</evidence>
<dbReference type="AlphaFoldDB" id="A0A9P3PS73"/>
<accession>A0A9P3PS73</accession>
<feature type="compositionally biased region" description="Polar residues" evidence="1">
    <location>
        <begin position="43"/>
        <end position="53"/>
    </location>
</feature>
<dbReference type="EMBL" id="BRPK01000009">
    <property type="protein sequence ID" value="GLB41083.1"/>
    <property type="molecule type" value="Genomic_DNA"/>
</dbReference>
<protein>
    <submittedName>
        <fullName evidence="2">Uncharacterized protein</fullName>
    </submittedName>
</protein>
<proteinExistence type="predicted"/>
<sequence length="66" mass="7298">MRLIPSTCRTVRPSSFDGPRPAAFASPKERSRIKSILRLLPFTSSSPRSSLNNGHKRLESRSGSKS</sequence>
<comment type="caution">
    <text evidence="2">The sequence shown here is derived from an EMBL/GenBank/DDBJ whole genome shotgun (WGS) entry which is preliminary data.</text>
</comment>
<evidence type="ECO:0000256" key="1">
    <source>
        <dbReference type="SAM" id="MobiDB-lite"/>
    </source>
</evidence>
<feature type="compositionally biased region" description="Basic and acidic residues" evidence="1">
    <location>
        <begin position="56"/>
        <end position="66"/>
    </location>
</feature>
<organism evidence="2 3">
    <name type="scientific">Lyophyllum shimeji</name>
    <name type="common">Hon-shimeji</name>
    <name type="synonym">Tricholoma shimeji</name>
    <dbReference type="NCBI Taxonomy" id="47721"/>
    <lineage>
        <taxon>Eukaryota</taxon>
        <taxon>Fungi</taxon>
        <taxon>Dikarya</taxon>
        <taxon>Basidiomycota</taxon>
        <taxon>Agaricomycotina</taxon>
        <taxon>Agaricomycetes</taxon>
        <taxon>Agaricomycetidae</taxon>
        <taxon>Agaricales</taxon>
        <taxon>Tricholomatineae</taxon>
        <taxon>Lyophyllaceae</taxon>
        <taxon>Lyophyllum</taxon>
    </lineage>
</organism>
<dbReference type="Proteomes" id="UP001063166">
    <property type="component" value="Unassembled WGS sequence"/>
</dbReference>
<gene>
    <name evidence="2" type="ORF">LshimejAT787_0902980</name>
</gene>
<name>A0A9P3PS73_LYOSH</name>